<feature type="non-terminal residue" evidence="1">
    <location>
        <position position="213"/>
    </location>
</feature>
<gene>
    <name evidence="1" type="ORF">LCGC14_2459770</name>
</gene>
<proteinExistence type="predicted"/>
<dbReference type="EMBL" id="LAZR01038271">
    <property type="protein sequence ID" value="KKL20006.1"/>
    <property type="molecule type" value="Genomic_DNA"/>
</dbReference>
<reference evidence="1" key="1">
    <citation type="journal article" date="2015" name="Nature">
        <title>Complex archaea that bridge the gap between prokaryotes and eukaryotes.</title>
        <authorList>
            <person name="Spang A."/>
            <person name="Saw J.H."/>
            <person name="Jorgensen S.L."/>
            <person name="Zaremba-Niedzwiedzka K."/>
            <person name="Martijn J."/>
            <person name="Lind A.E."/>
            <person name="van Eijk R."/>
            <person name="Schleper C."/>
            <person name="Guy L."/>
            <person name="Ettema T.J."/>
        </authorList>
    </citation>
    <scope>NUCLEOTIDE SEQUENCE</scope>
</reference>
<accession>A0A0F9DQS9</accession>
<comment type="caution">
    <text evidence="1">The sequence shown here is derived from an EMBL/GenBank/DDBJ whole genome shotgun (WGS) entry which is preliminary data.</text>
</comment>
<organism evidence="1">
    <name type="scientific">marine sediment metagenome</name>
    <dbReference type="NCBI Taxonomy" id="412755"/>
    <lineage>
        <taxon>unclassified sequences</taxon>
        <taxon>metagenomes</taxon>
        <taxon>ecological metagenomes</taxon>
    </lineage>
</organism>
<dbReference type="Gene3D" id="3.90.70.10">
    <property type="entry name" value="Cysteine proteinases"/>
    <property type="match status" value="1"/>
</dbReference>
<dbReference type="SUPFAM" id="SSF54001">
    <property type="entry name" value="Cysteine proteinases"/>
    <property type="match status" value="1"/>
</dbReference>
<dbReference type="InterPro" id="IPR038765">
    <property type="entry name" value="Papain-like_cys_pep_sf"/>
</dbReference>
<sequence>MCPVKTYFETNPLSEPGSLRKDGCLPRTSAFGEWFPAAADYIKTIPRGEWKGIIAQRKAEGVSLRDVVPVILDQDGKGSCAAEMATGALMDVRAFSGLDHVLLNPWSLYHFSGGGRDGGSNIDTNLRYLRDQGVLPMSVWGRSHGIRKPPNDLMEEHGTKYRVDEWYDIRSKEEFASALLTGYTVCYGRRGHAIRAIDLLDEDRFLYANSWGN</sequence>
<dbReference type="AlphaFoldDB" id="A0A0F9DQS9"/>
<protein>
    <submittedName>
        <fullName evidence="1">Uncharacterized protein</fullName>
    </submittedName>
</protein>
<name>A0A0F9DQS9_9ZZZZ</name>
<evidence type="ECO:0000313" key="1">
    <source>
        <dbReference type="EMBL" id="KKL20006.1"/>
    </source>
</evidence>